<dbReference type="STRING" id="946333.A4W93_17235"/>
<organism evidence="2 3">
    <name type="scientific">Piscinibacter gummiphilus</name>
    <dbReference type="NCBI Taxonomy" id="946333"/>
    <lineage>
        <taxon>Bacteria</taxon>
        <taxon>Pseudomonadati</taxon>
        <taxon>Pseudomonadota</taxon>
        <taxon>Betaproteobacteria</taxon>
        <taxon>Burkholderiales</taxon>
        <taxon>Sphaerotilaceae</taxon>
        <taxon>Piscinibacter</taxon>
    </lineage>
</organism>
<dbReference type="GO" id="GO:0003677">
    <property type="term" value="F:DNA binding"/>
    <property type="evidence" value="ECO:0007669"/>
    <property type="project" value="UniProtKB-KW"/>
</dbReference>
<dbReference type="GO" id="GO:0006355">
    <property type="term" value="P:regulation of DNA-templated transcription"/>
    <property type="evidence" value="ECO:0007669"/>
    <property type="project" value="InterPro"/>
</dbReference>
<evidence type="ECO:0000256" key="1">
    <source>
        <dbReference type="ARBA" id="ARBA00023125"/>
    </source>
</evidence>
<dbReference type="InterPro" id="IPR016032">
    <property type="entry name" value="Sig_transdc_resp-reg_C-effctor"/>
</dbReference>
<keyword evidence="3" id="KW-1185">Reference proteome</keyword>
<dbReference type="Gene3D" id="3.40.50.2300">
    <property type="match status" value="1"/>
</dbReference>
<proteinExistence type="predicted"/>
<dbReference type="SUPFAM" id="SSF46894">
    <property type="entry name" value="C-terminal effector domain of the bipartite response regulators"/>
    <property type="match status" value="1"/>
</dbReference>
<reference evidence="2 3" key="1">
    <citation type="submission" date="2016-04" db="EMBL/GenBank/DDBJ databases">
        <title>Complete genome sequence of natural rubber-degrading, novel Gram-negative bacterium, Rhizobacter gummiphilus strain NS21.</title>
        <authorList>
            <person name="Tabata M."/>
            <person name="Kasai D."/>
            <person name="Fukuda M."/>
        </authorList>
    </citation>
    <scope>NUCLEOTIDE SEQUENCE [LARGE SCALE GENOMIC DNA]</scope>
    <source>
        <strain evidence="2 3">NS21</strain>
    </source>
</reference>
<dbReference type="PANTHER" id="PTHR43214:SF43">
    <property type="entry name" value="TWO-COMPONENT RESPONSE REGULATOR"/>
    <property type="match status" value="1"/>
</dbReference>
<dbReference type="CDD" id="cd06170">
    <property type="entry name" value="LuxR_C_like"/>
    <property type="match status" value="1"/>
</dbReference>
<sequence>MVQIKPQHVNVAIQHLEPLLARGVHSALTGAPGIQIVEAGGARPGERVHVVVTDWAQAERLLLAPRGPWSCAPCVLVIAAQVRQQPLVSAMRRGLGGLVLASCNESELVAAVHALAGGHGYICAEVAQRIAADFAREPLTTREEDVLQLLARGLCNKSIAGRLGIAVGTVKAHVKSIFGKLEASSRTEAASIATELGIIAIPGVAPREALALS</sequence>
<dbReference type="InterPro" id="IPR000792">
    <property type="entry name" value="Tscrpt_reg_LuxR_C"/>
</dbReference>
<evidence type="ECO:0000313" key="3">
    <source>
        <dbReference type="Proteomes" id="UP000193427"/>
    </source>
</evidence>
<dbReference type="KEGG" id="rgu:A4W93_17235"/>
<dbReference type="PRINTS" id="PR00038">
    <property type="entry name" value="HTHLUXR"/>
</dbReference>
<dbReference type="Pfam" id="PF00196">
    <property type="entry name" value="GerE"/>
    <property type="match status" value="1"/>
</dbReference>
<dbReference type="PROSITE" id="PS50043">
    <property type="entry name" value="HTH_LUXR_2"/>
    <property type="match status" value="1"/>
</dbReference>
<keyword evidence="1" id="KW-0238">DNA-binding</keyword>
<dbReference type="OrthoDB" id="9129394at2"/>
<dbReference type="Proteomes" id="UP000193427">
    <property type="component" value="Chromosome"/>
</dbReference>
<dbReference type="InterPro" id="IPR039420">
    <property type="entry name" value="WalR-like"/>
</dbReference>
<accession>A0A1W6LB50</accession>
<dbReference type="PANTHER" id="PTHR43214">
    <property type="entry name" value="TWO-COMPONENT RESPONSE REGULATOR"/>
    <property type="match status" value="1"/>
</dbReference>
<dbReference type="SMART" id="SM00421">
    <property type="entry name" value="HTH_LUXR"/>
    <property type="match status" value="1"/>
</dbReference>
<evidence type="ECO:0000313" key="2">
    <source>
        <dbReference type="EMBL" id="ARN21499.1"/>
    </source>
</evidence>
<gene>
    <name evidence="2" type="ORF">A4W93_17235</name>
</gene>
<protein>
    <submittedName>
        <fullName evidence="2">Uncharacterized protein</fullName>
    </submittedName>
</protein>
<dbReference type="PROSITE" id="PS00622">
    <property type="entry name" value="HTH_LUXR_1"/>
    <property type="match status" value="1"/>
</dbReference>
<dbReference type="AlphaFoldDB" id="A0A1W6LB50"/>
<name>A0A1W6LB50_9BURK</name>
<dbReference type="RefSeq" id="WP_085751790.1">
    <property type="nucleotide sequence ID" value="NZ_BSPR01000013.1"/>
</dbReference>
<dbReference type="EMBL" id="CP015118">
    <property type="protein sequence ID" value="ARN21499.1"/>
    <property type="molecule type" value="Genomic_DNA"/>
</dbReference>